<evidence type="ECO:0000256" key="16">
    <source>
        <dbReference type="PIRSR" id="PIRSR000615-1"/>
    </source>
</evidence>
<sequence>MDKPKIVESPKNVTALTHENVTLSCSASGHPKPIITWQKKEGTNWQNLSGQHRVLQRGSLVLINVTFSVEGFYRCTASNHVKSVLSESAYVTVQEKLYFVRPLRNRTVSSGTDVVLVCYVTGTPQPTLTWFKNNKQLYDGGDGSGQPISTNTYRFTATETGLYNCTASNKISSISTSAFITVDVQGLYYDCDALPSSNVDDGLGVKFDDKHTRPTCLSLDNFDDEDSVEKDDQSSMSQRALQKDPLKMNNPWTSPSPSATDGINNYNNKDDELIHQESNAGEEDSTGALIGGIVGAIIAIVIIVIVFAVFFFKWRERKCRLPIMSTGQITIPNADNSDIMLRPLTAANASESLTALQQAQSSLQLQQQPFQQQSNSAANNNSHLGSYQLDRNSVVYESDIAVGAFGPVFKARLKGKTNIKIENELKPNTASSSATAALLELGFSGSGGTATGASGEMESDKNFVAVKVLREGCSEAVKQEFARQTSLIARLSHTNVIKLVGVCFLGSPLSIVVEYMAHRDLHSYLPVLKPAHYFHSERFYSRQLSIARQLASVLEHLKRRRFLHRDLAARNFLVSAENLPDGSPLVKLADFGLAVELPSNLDYYEGMEAEPIAVRWTAPEAIQHGYYSFASDVWSFGVLLWEVLSYGAHPFDHIKQLDEVSKYVRNGGRLDNPCPEHPEIGELMRQCWLKEHDKRCSAYYLSKSFDHLIDQARNSNC</sequence>
<evidence type="ECO:0000256" key="12">
    <source>
        <dbReference type="ARBA" id="ARBA00023157"/>
    </source>
</evidence>
<dbReference type="GO" id="GO:0032006">
    <property type="term" value="P:regulation of TOR signaling"/>
    <property type="evidence" value="ECO:0000318"/>
    <property type="project" value="GO_Central"/>
</dbReference>
<dbReference type="SUPFAM" id="SSF56112">
    <property type="entry name" value="Protein kinase-like (PK-like)"/>
    <property type="match status" value="1"/>
</dbReference>
<dbReference type="OrthoDB" id="26722at2759"/>
<evidence type="ECO:0000256" key="4">
    <source>
        <dbReference type="ARBA" id="ARBA00022679"/>
    </source>
</evidence>
<evidence type="ECO:0000313" key="23">
    <source>
        <dbReference type="EMBL" id="ESO07778.1"/>
    </source>
</evidence>
<dbReference type="PROSITE" id="PS50011">
    <property type="entry name" value="PROTEIN_KINASE_DOM"/>
    <property type="match status" value="1"/>
</dbReference>
<dbReference type="AlphaFoldDB" id="T1FSI9"/>
<dbReference type="EnsemblMetazoa" id="HelroT191035">
    <property type="protein sequence ID" value="HelroP191035"/>
    <property type="gene ID" value="HelroG191035"/>
</dbReference>
<feature type="region of interest" description="Disordered" evidence="19">
    <location>
        <begin position="222"/>
        <end position="269"/>
    </location>
</feature>
<keyword evidence="15" id="KW-0393">Immunoglobulin domain</keyword>
<feature type="active site" description="Proton acceptor" evidence="16">
    <location>
        <position position="566"/>
    </location>
</feature>
<evidence type="ECO:0000256" key="5">
    <source>
        <dbReference type="ARBA" id="ARBA00022692"/>
    </source>
</evidence>
<reference evidence="24" key="3">
    <citation type="submission" date="2015-06" db="UniProtKB">
        <authorList>
            <consortium name="EnsemblMetazoa"/>
        </authorList>
    </citation>
    <scope>IDENTIFICATION</scope>
</reference>
<dbReference type="PANTHER" id="PTHR24416:SF527">
    <property type="entry name" value="PROTO-ONCOGENE TYROSINE-PROTEIN KINASE ROS"/>
    <property type="match status" value="1"/>
</dbReference>
<dbReference type="InterPro" id="IPR003598">
    <property type="entry name" value="Ig_sub2"/>
</dbReference>
<evidence type="ECO:0000256" key="15">
    <source>
        <dbReference type="ARBA" id="ARBA00023319"/>
    </source>
</evidence>
<evidence type="ECO:0000256" key="8">
    <source>
        <dbReference type="ARBA" id="ARBA00022840"/>
    </source>
</evidence>
<feature type="domain" description="Ig-like" evidence="22">
    <location>
        <begin position="95"/>
        <end position="181"/>
    </location>
</feature>
<feature type="binding site" evidence="17">
    <location>
        <position position="570"/>
    </location>
    <ligand>
        <name>ATP</name>
        <dbReference type="ChEBI" id="CHEBI:30616"/>
    </ligand>
</feature>
<dbReference type="InterPro" id="IPR007110">
    <property type="entry name" value="Ig-like_dom"/>
</dbReference>
<dbReference type="FunFam" id="2.60.40.10:FF:002686">
    <property type="entry name" value="Predicted protein"/>
    <property type="match status" value="1"/>
</dbReference>
<dbReference type="InParanoid" id="T1FSI9"/>
<comment type="subcellular location">
    <subcellularLocation>
        <location evidence="1">Membrane</location>
        <topology evidence="1">Single-pass membrane protein</topology>
    </subcellularLocation>
</comment>
<dbReference type="Gene3D" id="3.30.200.20">
    <property type="entry name" value="Phosphorylase Kinase, domain 1"/>
    <property type="match status" value="1"/>
</dbReference>
<dbReference type="Proteomes" id="UP000015101">
    <property type="component" value="Unassembled WGS sequence"/>
</dbReference>
<dbReference type="InterPro" id="IPR003599">
    <property type="entry name" value="Ig_sub"/>
</dbReference>
<evidence type="ECO:0000256" key="6">
    <source>
        <dbReference type="ARBA" id="ARBA00022741"/>
    </source>
</evidence>
<evidence type="ECO:0000259" key="21">
    <source>
        <dbReference type="PROSITE" id="PS50011"/>
    </source>
</evidence>
<dbReference type="GO" id="GO:0043235">
    <property type="term" value="C:receptor complex"/>
    <property type="evidence" value="ECO:0000318"/>
    <property type="project" value="GO_Central"/>
</dbReference>
<feature type="domain" description="Protein kinase" evidence="21">
    <location>
        <begin position="394"/>
        <end position="709"/>
    </location>
</feature>
<evidence type="ECO:0000256" key="19">
    <source>
        <dbReference type="SAM" id="MobiDB-lite"/>
    </source>
</evidence>
<keyword evidence="18" id="KW-0460">Magnesium</keyword>
<keyword evidence="9 20" id="KW-1133">Transmembrane helix</keyword>
<dbReference type="PROSITE" id="PS50835">
    <property type="entry name" value="IG_LIKE"/>
    <property type="match status" value="2"/>
</dbReference>
<organism evidence="24 25">
    <name type="scientific">Helobdella robusta</name>
    <name type="common">Californian leech</name>
    <dbReference type="NCBI Taxonomy" id="6412"/>
    <lineage>
        <taxon>Eukaryota</taxon>
        <taxon>Metazoa</taxon>
        <taxon>Spiralia</taxon>
        <taxon>Lophotrochozoa</taxon>
        <taxon>Annelida</taxon>
        <taxon>Clitellata</taxon>
        <taxon>Hirudinea</taxon>
        <taxon>Rhynchobdellida</taxon>
        <taxon>Glossiphoniidae</taxon>
        <taxon>Helobdella</taxon>
    </lineage>
</organism>
<keyword evidence="6 17" id="KW-0547">Nucleotide-binding</keyword>
<dbReference type="GO" id="GO:0005886">
    <property type="term" value="C:plasma membrane"/>
    <property type="evidence" value="ECO:0000318"/>
    <property type="project" value="GO_Central"/>
</dbReference>
<feature type="transmembrane region" description="Helical" evidence="20">
    <location>
        <begin position="288"/>
        <end position="312"/>
    </location>
</feature>
<evidence type="ECO:0000313" key="25">
    <source>
        <dbReference type="Proteomes" id="UP000015101"/>
    </source>
</evidence>
<keyword evidence="13" id="KW-0675">Receptor</keyword>
<dbReference type="SMART" id="SM00408">
    <property type="entry name" value="IGc2"/>
    <property type="match status" value="2"/>
</dbReference>
<evidence type="ECO:0000256" key="17">
    <source>
        <dbReference type="PIRSR" id="PIRSR000615-2"/>
    </source>
</evidence>
<evidence type="ECO:0000256" key="9">
    <source>
        <dbReference type="ARBA" id="ARBA00022989"/>
    </source>
</evidence>
<feature type="domain" description="Ig-like" evidence="22">
    <location>
        <begin position="4"/>
        <end position="92"/>
    </location>
</feature>
<keyword evidence="11" id="KW-0829">Tyrosine-protein kinase</keyword>
<dbReference type="InterPro" id="IPR011009">
    <property type="entry name" value="Kinase-like_dom_sf"/>
</dbReference>
<keyword evidence="4" id="KW-0808">Transferase</keyword>
<evidence type="ECO:0000256" key="11">
    <source>
        <dbReference type="ARBA" id="ARBA00023137"/>
    </source>
</evidence>
<dbReference type="Pfam" id="PF13927">
    <property type="entry name" value="Ig_3"/>
    <property type="match status" value="1"/>
</dbReference>
<dbReference type="EC" id="2.7.10.1" evidence="2"/>
<dbReference type="SMART" id="SM00219">
    <property type="entry name" value="TyrKc"/>
    <property type="match status" value="1"/>
</dbReference>
<dbReference type="GeneID" id="20211786"/>
<keyword evidence="14" id="KW-0325">Glycoprotein</keyword>
<evidence type="ECO:0000256" key="18">
    <source>
        <dbReference type="PIRSR" id="PIRSR000615-3"/>
    </source>
</evidence>
<proteinExistence type="predicted"/>
<evidence type="ECO:0000256" key="1">
    <source>
        <dbReference type="ARBA" id="ARBA00004167"/>
    </source>
</evidence>
<dbReference type="STRING" id="6412.T1FSI9"/>
<evidence type="ECO:0000256" key="10">
    <source>
        <dbReference type="ARBA" id="ARBA00023136"/>
    </source>
</evidence>
<feature type="binding site" evidence="18">
    <location>
        <position position="590"/>
    </location>
    <ligand>
        <name>Mg(2+)</name>
        <dbReference type="ChEBI" id="CHEBI:18420"/>
    </ligand>
</feature>
<keyword evidence="18" id="KW-0479">Metal-binding</keyword>
<evidence type="ECO:0000256" key="3">
    <source>
        <dbReference type="ARBA" id="ARBA00022553"/>
    </source>
</evidence>
<dbReference type="GO" id="GO:0046872">
    <property type="term" value="F:metal ion binding"/>
    <property type="evidence" value="ECO:0007669"/>
    <property type="project" value="UniProtKB-KW"/>
</dbReference>
<dbReference type="InterPro" id="IPR013783">
    <property type="entry name" value="Ig-like_fold"/>
</dbReference>
<dbReference type="Gene3D" id="2.60.40.10">
    <property type="entry name" value="Immunoglobulins"/>
    <property type="match status" value="2"/>
</dbReference>
<dbReference type="InterPro" id="IPR036179">
    <property type="entry name" value="Ig-like_dom_sf"/>
</dbReference>
<keyword evidence="8 17" id="KW-0067">ATP-binding</keyword>
<keyword evidence="3" id="KW-0597">Phosphoprotein</keyword>
<dbReference type="SUPFAM" id="SSF48726">
    <property type="entry name" value="Immunoglobulin"/>
    <property type="match status" value="2"/>
</dbReference>
<dbReference type="Gene3D" id="1.10.510.10">
    <property type="entry name" value="Transferase(Phosphotransferase) domain 1"/>
    <property type="match status" value="1"/>
</dbReference>
<dbReference type="Pfam" id="PF07714">
    <property type="entry name" value="PK_Tyr_Ser-Thr"/>
    <property type="match status" value="1"/>
</dbReference>
<keyword evidence="5 20" id="KW-0812">Transmembrane</keyword>
<keyword evidence="25" id="KW-1185">Reference proteome</keyword>
<dbReference type="EMBL" id="KB096183">
    <property type="protein sequence ID" value="ESO07778.1"/>
    <property type="molecule type" value="Genomic_DNA"/>
</dbReference>
<dbReference type="eggNOG" id="KOG4194">
    <property type="taxonomic scope" value="Eukaryota"/>
</dbReference>
<dbReference type="KEGG" id="hro:HELRODRAFT_191035"/>
<evidence type="ECO:0000256" key="20">
    <source>
        <dbReference type="SAM" id="Phobius"/>
    </source>
</evidence>
<dbReference type="CTD" id="20211786"/>
<dbReference type="Pfam" id="PF07679">
    <property type="entry name" value="I-set"/>
    <property type="match status" value="1"/>
</dbReference>
<dbReference type="RefSeq" id="XP_009014389.1">
    <property type="nucleotide sequence ID" value="XM_009016141.1"/>
</dbReference>
<dbReference type="SMART" id="SM00409">
    <property type="entry name" value="IG"/>
    <property type="match status" value="2"/>
</dbReference>
<name>T1FSI9_HELRO</name>
<protein>
    <recommendedName>
        <fullName evidence="2">receptor protein-tyrosine kinase</fullName>
        <ecNumber evidence="2">2.7.10.1</ecNumber>
    </recommendedName>
</protein>
<reference evidence="23 25" key="2">
    <citation type="journal article" date="2013" name="Nature">
        <title>Insights into bilaterian evolution from three spiralian genomes.</title>
        <authorList>
            <person name="Simakov O."/>
            <person name="Marletaz F."/>
            <person name="Cho S.J."/>
            <person name="Edsinger-Gonzales E."/>
            <person name="Havlak P."/>
            <person name="Hellsten U."/>
            <person name="Kuo D.H."/>
            <person name="Larsson T."/>
            <person name="Lv J."/>
            <person name="Arendt D."/>
            <person name="Savage R."/>
            <person name="Osoegawa K."/>
            <person name="de Jong P."/>
            <person name="Grimwood J."/>
            <person name="Chapman J.A."/>
            <person name="Shapiro H."/>
            <person name="Aerts A."/>
            <person name="Otillar R.P."/>
            <person name="Terry A.Y."/>
            <person name="Boore J.L."/>
            <person name="Grigoriev I.V."/>
            <person name="Lindberg D.R."/>
            <person name="Seaver E.C."/>
            <person name="Weisblat D.A."/>
            <person name="Putnam N.H."/>
            <person name="Rokhsar D.S."/>
        </authorList>
    </citation>
    <scope>NUCLEOTIDE SEQUENCE</scope>
</reference>
<dbReference type="HOGENOM" id="CLU_385561_0_0_1"/>
<dbReference type="PIRSF" id="PIRSF000615">
    <property type="entry name" value="TyrPK_CSF1-R"/>
    <property type="match status" value="1"/>
</dbReference>
<dbReference type="CDD" id="cd00192">
    <property type="entry name" value="PTKc"/>
    <property type="match status" value="1"/>
</dbReference>
<feature type="compositionally biased region" description="Polar residues" evidence="19">
    <location>
        <begin position="250"/>
        <end position="267"/>
    </location>
</feature>
<dbReference type="InterPro" id="IPR008266">
    <property type="entry name" value="Tyr_kinase_AS"/>
</dbReference>
<reference evidence="25" key="1">
    <citation type="submission" date="2012-12" db="EMBL/GenBank/DDBJ databases">
        <authorList>
            <person name="Hellsten U."/>
            <person name="Grimwood J."/>
            <person name="Chapman J.A."/>
            <person name="Shapiro H."/>
            <person name="Aerts A."/>
            <person name="Otillar R.P."/>
            <person name="Terry A.Y."/>
            <person name="Boore J.L."/>
            <person name="Simakov O."/>
            <person name="Marletaz F."/>
            <person name="Cho S.-J."/>
            <person name="Edsinger-Gonzales E."/>
            <person name="Havlak P."/>
            <person name="Kuo D.-H."/>
            <person name="Larsson T."/>
            <person name="Lv J."/>
            <person name="Arendt D."/>
            <person name="Savage R."/>
            <person name="Osoegawa K."/>
            <person name="de Jong P."/>
            <person name="Lindberg D.R."/>
            <person name="Seaver E.C."/>
            <person name="Weisblat D.A."/>
            <person name="Putnam N.H."/>
            <person name="Grigoriev I.V."/>
            <person name="Rokhsar D.S."/>
        </authorList>
    </citation>
    <scope>NUCLEOTIDE SEQUENCE</scope>
</reference>
<dbReference type="FunFam" id="1.10.510.10:FF:002200">
    <property type="entry name" value="Predicted protein"/>
    <property type="match status" value="1"/>
</dbReference>
<dbReference type="InterPro" id="IPR020635">
    <property type="entry name" value="Tyr_kinase_cat_dom"/>
</dbReference>
<dbReference type="InterPro" id="IPR001245">
    <property type="entry name" value="Ser-Thr/Tyr_kinase_cat_dom"/>
</dbReference>
<dbReference type="GO" id="GO:0005524">
    <property type="term" value="F:ATP binding"/>
    <property type="evidence" value="ECO:0007669"/>
    <property type="project" value="UniProtKB-KW"/>
</dbReference>
<evidence type="ECO:0000256" key="13">
    <source>
        <dbReference type="ARBA" id="ARBA00023170"/>
    </source>
</evidence>
<dbReference type="InterPro" id="IPR000719">
    <property type="entry name" value="Prot_kinase_dom"/>
</dbReference>
<dbReference type="InterPro" id="IPR013098">
    <property type="entry name" value="Ig_I-set"/>
</dbReference>
<dbReference type="PROSITE" id="PS00109">
    <property type="entry name" value="PROTEIN_KINASE_TYR"/>
    <property type="match status" value="1"/>
</dbReference>
<evidence type="ECO:0000256" key="2">
    <source>
        <dbReference type="ARBA" id="ARBA00011902"/>
    </source>
</evidence>
<evidence type="ECO:0000313" key="24">
    <source>
        <dbReference type="EnsemblMetazoa" id="HelroP191035"/>
    </source>
</evidence>
<evidence type="ECO:0000256" key="7">
    <source>
        <dbReference type="ARBA" id="ARBA00022777"/>
    </source>
</evidence>
<keyword evidence="12" id="KW-1015">Disulfide bond</keyword>
<dbReference type="InterPro" id="IPR050122">
    <property type="entry name" value="RTK"/>
</dbReference>
<dbReference type="GO" id="GO:0004714">
    <property type="term" value="F:transmembrane receptor protein tyrosine kinase activity"/>
    <property type="evidence" value="ECO:0000318"/>
    <property type="project" value="GO_Central"/>
</dbReference>
<dbReference type="eggNOG" id="KOG1026">
    <property type="taxonomic scope" value="Eukaryota"/>
</dbReference>
<keyword evidence="7" id="KW-0418">Kinase</keyword>
<dbReference type="PANTHER" id="PTHR24416">
    <property type="entry name" value="TYROSINE-PROTEIN KINASE RECEPTOR"/>
    <property type="match status" value="1"/>
</dbReference>
<keyword evidence="10 20" id="KW-0472">Membrane</keyword>
<evidence type="ECO:0000259" key="22">
    <source>
        <dbReference type="PROSITE" id="PS50835"/>
    </source>
</evidence>
<gene>
    <name evidence="24" type="primary">20211786</name>
    <name evidence="23" type="ORF">HELRODRAFT_191035</name>
</gene>
<feature type="binding site" evidence="18">
    <location>
        <position position="571"/>
    </location>
    <ligand>
        <name>Mg(2+)</name>
        <dbReference type="ChEBI" id="CHEBI:18420"/>
    </ligand>
</feature>
<evidence type="ECO:0000256" key="14">
    <source>
        <dbReference type="ARBA" id="ARBA00023180"/>
    </source>
</evidence>
<accession>T1FSI9</accession>
<dbReference type="EMBL" id="AMQM01003521">
    <property type="status" value="NOT_ANNOTATED_CDS"/>
    <property type="molecule type" value="Genomic_DNA"/>
</dbReference>
<dbReference type="PRINTS" id="PR00109">
    <property type="entry name" value="TYRKINASE"/>
</dbReference>
<dbReference type="GO" id="GO:0007169">
    <property type="term" value="P:cell surface receptor protein tyrosine kinase signaling pathway"/>
    <property type="evidence" value="ECO:0000318"/>
    <property type="project" value="GO_Central"/>
</dbReference>
<dbReference type="OMA" id="CTRITHF"/>